<feature type="region of interest" description="Disordered" evidence="1">
    <location>
        <begin position="661"/>
        <end position="685"/>
    </location>
</feature>
<feature type="compositionally biased region" description="Polar residues" evidence="1">
    <location>
        <begin position="193"/>
        <end position="204"/>
    </location>
</feature>
<feature type="region of interest" description="Disordered" evidence="1">
    <location>
        <begin position="1"/>
        <end position="23"/>
    </location>
</feature>
<keyword evidence="2" id="KW-0812">Transmembrane</keyword>
<feature type="transmembrane region" description="Helical" evidence="2">
    <location>
        <begin position="146"/>
        <end position="164"/>
    </location>
</feature>
<proteinExistence type="predicted"/>
<dbReference type="Proteomes" id="UP001189429">
    <property type="component" value="Unassembled WGS sequence"/>
</dbReference>
<organism evidence="3 4">
    <name type="scientific">Prorocentrum cordatum</name>
    <dbReference type="NCBI Taxonomy" id="2364126"/>
    <lineage>
        <taxon>Eukaryota</taxon>
        <taxon>Sar</taxon>
        <taxon>Alveolata</taxon>
        <taxon>Dinophyceae</taxon>
        <taxon>Prorocentrales</taxon>
        <taxon>Prorocentraceae</taxon>
        <taxon>Prorocentrum</taxon>
    </lineage>
</organism>
<keyword evidence="2" id="KW-1133">Transmembrane helix</keyword>
<keyword evidence="4" id="KW-1185">Reference proteome</keyword>
<evidence type="ECO:0000256" key="1">
    <source>
        <dbReference type="SAM" id="MobiDB-lite"/>
    </source>
</evidence>
<name>A0ABN9T352_9DINO</name>
<comment type="caution">
    <text evidence="3">The sequence shown here is derived from an EMBL/GenBank/DDBJ whole genome shotgun (WGS) entry which is preliminary data.</text>
</comment>
<keyword evidence="2" id="KW-0472">Membrane</keyword>
<evidence type="ECO:0000256" key="2">
    <source>
        <dbReference type="SAM" id="Phobius"/>
    </source>
</evidence>
<protein>
    <submittedName>
        <fullName evidence="3">Uncharacterized protein</fullName>
    </submittedName>
</protein>
<evidence type="ECO:0000313" key="4">
    <source>
        <dbReference type="Proteomes" id="UP001189429"/>
    </source>
</evidence>
<accession>A0ABN9T352</accession>
<feature type="region of interest" description="Disordered" evidence="1">
    <location>
        <begin position="171"/>
        <end position="205"/>
    </location>
</feature>
<gene>
    <name evidence="3" type="ORF">PCOR1329_LOCUS35097</name>
</gene>
<reference evidence="3" key="1">
    <citation type="submission" date="2023-10" db="EMBL/GenBank/DDBJ databases">
        <authorList>
            <person name="Chen Y."/>
            <person name="Shah S."/>
            <person name="Dougan E. K."/>
            <person name="Thang M."/>
            <person name="Chan C."/>
        </authorList>
    </citation>
    <scope>NUCLEOTIDE SEQUENCE [LARGE SCALE GENOMIC DNA]</scope>
</reference>
<dbReference type="EMBL" id="CAUYUJ010014291">
    <property type="protein sequence ID" value="CAK0839421.1"/>
    <property type="molecule type" value="Genomic_DNA"/>
</dbReference>
<sequence>MKPSLASRRAVAETVTTRGGAASPKERDVSAAIMACRRVIRDDGALGSAAEEVELASVAAEPLARWLTLKVSLEVDNFGDMLWETYQGAVKGTGCAEKLKMLPDDLEAWNDMAQSLRSQKIASWACVVTVAAFAVVLGSETGRNRFLGYLTLSGCTLAMVWGGWRRPRAAEDQATARGDSSEGDCMAKPPKQEVTTESQESQTLAELHAENERLRAGVPSAAFRAFAEDRAPDGPLSRTAAGAAADSAGVYAPVAPGCHAKTKAQAARVQEAPMAAMAAMAQQSTNPYWAWSFWQWVAEANETEPFEQEIMRLLMSNGHVGPATRSPPRESLKSELELAALHAKPTHGAGALDGDGVYSRDDCGLTQDQELARWNASLPPDRTRAALEIYRSMRSAGAASVRDWLAQGYTGNKSAQLRIDLWNAATSIDFTTARVKSQVELLNLLAGDDGLEMNLRRIASSVYDKRTGDKSGAQKMLAIPPPGAGVDLAPTWLVTEATAHSKMEHQRAERDVELDAAALVVLGGERDEEVRVGDMVEQPTEVEALEQPKVEHGEAVAGEARKGAAAPRADDTPGARGAPELWVPVGHRAQARSLDAEFFQNLPVSAGMVALINGVDAGHLRTASTSRAAGISTTTRAAWRSVHAFALKETASLERDCRGLGLTGGPPDGHVREVAGPESYTRSPGALRVAPKPMHLLDIDEPKDDSIVDTLSALPEHERRFYEHEASMFSYVGQADAVICELEDQHAVVNGTEEGYATYLCREDLPKGMWSFVPASEAMAFGGFSTVPKKAPSKQREVLMNAPANYMWMDPTERADHGLAGGEAPAQWVVPADHWEIAAFDENNAFTRIRARPWYARWQATPSLKAWRGWHLLTPEVQQEVTEQGWVAPLHHRLAIGGSHSVHILMSTNLTTIGRALSGAGARLAQESDADEPCIPDECDQREEDDFPDLDVDDETRVKQNHVAKSKGAGQSSYTVAGQTRAACAARRRTTRVFVVMHLFAGERRSDDAQAQLEPRCEEADLELLFLSADLATNAAWDLAEPDRANVLAVNLMAMCEAVVVSGGRHLVEHPEDNRGKFNTSHLQTYPRELCDKIASITFDAPPRRFHAENARPTSGQVPEGARPRVSAWGERCSLRRAVAIRNEDAARGRGLVLRQRRLGLYLHVDDGVCIGPGEHPGAANRLMEQLADELELTKVVGYEVIKRPVSLRLPNQKRVAIAQELERPSRAEWVHTDDARSIVGSWVWGALLRRDLLSIPSAVFKFLDLFPER</sequence>
<feature type="transmembrane region" description="Helical" evidence="2">
    <location>
        <begin position="121"/>
        <end position="139"/>
    </location>
</feature>
<evidence type="ECO:0000313" key="3">
    <source>
        <dbReference type="EMBL" id="CAK0839421.1"/>
    </source>
</evidence>